<gene>
    <name evidence="3" type="ORF">FIA58_004180</name>
</gene>
<name>A0ABX0IQW4_9FLAO</name>
<proteinExistence type="predicted"/>
<reference evidence="3" key="1">
    <citation type="submission" date="2019-05" db="EMBL/GenBank/DDBJ databases">
        <authorList>
            <person name="Lianzixin W."/>
        </authorList>
    </citation>
    <scope>NUCLEOTIDE SEQUENCE</scope>
    <source>
        <strain evidence="3">EC11</strain>
    </source>
</reference>
<dbReference type="InterPro" id="IPR018764">
    <property type="entry name" value="RskA_C"/>
</dbReference>
<dbReference type="EMBL" id="VEVQ02000002">
    <property type="protein sequence ID" value="NHN24868.1"/>
    <property type="molecule type" value="Genomic_DNA"/>
</dbReference>
<dbReference type="PANTHER" id="PTHR37461">
    <property type="entry name" value="ANTI-SIGMA-K FACTOR RSKA"/>
    <property type="match status" value="1"/>
</dbReference>
<keyword evidence="1" id="KW-0812">Transmembrane</keyword>
<evidence type="ECO:0000256" key="1">
    <source>
        <dbReference type="SAM" id="Phobius"/>
    </source>
</evidence>
<feature type="transmembrane region" description="Helical" evidence="1">
    <location>
        <begin position="90"/>
        <end position="108"/>
    </location>
</feature>
<accession>A0ABX0IQW4</accession>
<comment type="caution">
    <text evidence="3">The sequence shown here is derived from an EMBL/GenBank/DDBJ whole genome shotgun (WGS) entry which is preliminary data.</text>
</comment>
<keyword evidence="4" id="KW-1185">Reference proteome</keyword>
<evidence type="ECO:0000313" key="4">
    <source>
        <dbReference type="Proteomes" id="UP000817854"/>
    </source>
</evidence>
<dbReference type="Pfam" id="PF10099">
    <property type="entry name" value="RskA_C"/>
    <property type="match status" value="1"/>
</dbReference>
<reference evidence="3" key="2">
    <citation type="submission" date="2020-02" db="EMBL/GenBank/DDBJ databases">
        <title>Flavobacterium profundi sp. nov., isolated from a deep-sea seamount.</title>
        <authorList>
            <person name="Zhang D.-C."/>
        </authorList>
    </citation>
    <scope>NUCLEOTIDE SEQUENCE</scope>
    <source>
        <strain evidence="3">EC11</strain>
    </source>
</reference>
<keyword evidence="1" id="KW-0472">Membrane</keyword>
<evidence type="ECO:0000259" key="2">
    <source>
        <dbReference type="Pfam" id="PF10099"/>
    </source>
</evidence>
<protein>
    <submittedName>
        <fullName evidence="3">Anti-sigma factor</fullName>
    </submittedName>
</protein>
<dbReference type="PANTHER" id="PTHR37461:SF1">
    <property type="entry name" value="ANTI-SIGMA-K FACTOR RSKA"/>
    <property type="match status" value="1"/>
</dbReference>
<keyword evidence="1" id="KW-1133">Transmembrane helix</keyword>
<sequence length="260" mass="28724">MSSREIIESGTLELFVFGKLTEEENKEVIEMSKKYSEVQEEILAIESAIINLSQSVSPHLSVTNYEKIRTKLLGKNDVISINRKSSWTNYIGWGAAAVFVIGFGLQYFKLDESKTTIDKLATEKSLMQESIVDLEFEKQEAEKVLAIVRDNNNIQVALGGQEVAPNAYAKAYYNKETNEVYIDASGLPNPPEGKVYQVWGLKLDPLTPQSIGLLDNFTANNSKVFKVEKADGAEAFGITLEPAGGSVSPTLEQLYTLGKV</sequence>
<dbReference type="Proteomes" id="UP000817854">
    <property type="component" value="Unassembled WGS sequence"/>
</dbReference>
<dbReference type="InterPro" id="IPR051474">
    <property type="entry name" value="Anti-sigma-K/W_factor"/>
</dbReference>
<evidence type="ECO:0000313" key="3">
    <source>
        <dbReference type="EMBL" id="NHN24868.1"/>
    </source>
</evidence>
<dbReference type="RefSeq" id="WP_140960372.1">
    <property type="nucleotide sequence ID" value="NZ_VEVQ02000002.1"/>
</dbReference>
<feature type="domain" description="Anti-sigma K factor RskA C-terminal" evidence="2">
    <location>
        <begin position="95"/>
        <end position="250"/>
    </location>
</feature>
<organism evidence="3 4">
    <name type="scientific">Flavobacterium jejuense</name>
    <dbReference type="NCBI Taxonomy" id="1544455"/>
    <lineage>
        <taxon>Bacteria</taxon>
        <taxon>Pseudomonadati</taxon>
        <taxon>Bacteroidota</taxon>
        <taxon>Flavobacteriia</taxon>
        <taxon>Flavobacteriales</taxon>
        <taxon>Flavobacteriaceae</taxon>
        <taxon>Flavobacterium</taxon>
    </lineage>
</organism>